<dbReference type="SUPFAM" id="SSF52833">
    <property type="entry name" value="Thioredoxin-like"/>
    <property type="match status" value="1"/>
</dbReference>
<keyword evidence="5" id="KW-1185">Reference proteome</keyword>
<dbReference type="CDD" id="cd02972">
    <property type="entry name" value="DsbA_family"/>
    <property type="match status" value="1"/>
</dbReference>
<sequence length="267" mass="27818">MASRSGKDGSAAVRASARDRARAEAERIRAAQATKERRTRAVLIAGAVALVALIVVAGILIAQQANKSYLEDVEVRPANSDLHGGISVGADGAAGTTNSGAPVLDVYLDFMCPHCVEFETANAADLTELREAGDVTVVYHPVAIVDPGAAGASQRSAIAAAAVANYAPEQYAAFTDAVFAFQEQELVALSDDQLAEIAADVGVPQEAIDTFTDGQYPEWVEAATNQMERDTGNRSTPQVLLDGEPPDVTWTEPGVLREAIEAAPGGA</sequence>
<feature type="domain" description="Thioredoxin-like fold" evidence="3">
    <location>
        <begin position="99"/>
        <end position="245"/>
    </location>
</feature>
<keyword evidence="2" id="KW-1133">Transmembrane helix</keyword>
<feature type="transmembrane region" description="Helical" evidence="2">
    <location>
        <begin position="41"/>
        <end position="62"/>
    </location>
</feature>
<organism evidence="4 5">
    <name type="scientific">Occultella gossypii</name>
    <dbReference type="NCBI Taxonomy" id="2800820"/>
    <lineage>
        <taxon>Bacteria</taxon>
        <taxon>Bacillati</taxon>
        <taxon>Actinomycetota</taxon>
        <taxon>Actinomycetes</taxon>
        <taxon>Micrococcales</taxon>
        <taxon>Ruaniaceae</taxon>
        <taxon>Occultella</taxon>
    </lineage>
</organism>
<dbReference type="InterPro" id="IPR036249">
    <property type="entry name" value="Thioredoxin-like_sf"/>
</dbReference>
<accession>A0ABS7SBU0</accession>
<reference evidence="4 5" key="1">
    <citation type="submission" date="2021-04" db="EMBL/GenBank/DDBJ databases">
        <title>Ruania sp. nov., isolated from sandy soil of mangrove forest.</title>
        <authorList>
            <person name="Ge X."/>
            <person name="Huang R."/>
            <person name="Liu W."/>
        </authorList>
    </citation>
    <scope>NUCLEOTIDE SEQUENCE [LARGE SCALE GENOMIC DNA]</scope>
    <source>
        <strain evidence="4 5">N2-46</strain>
    </source>
</reference>
<comment type="caution">
    <text evidence="4">The sequence shown here is derived from an EMBL/GenBank/DDBJ whole genome shotgun (WGS) entry which is preliminary data.</text>
</comment>
<name>A0ABS7SBU0_9MICO</name>
<evidence type="ECO:0000256" key="1">
    <source>
        <dbReference type="SAM" id="MobiDB-lite"/>
    </source>
</evidence>
<keyword evidence="2" id="KW-0472">Membrane</keyword>
<evidence type="ECO:0000313" key="5">
    <source>
        <dbReference type="Proteomes" id="UP000826651"/>
    </source>
</evidence>
<dbReference type="Gene3D" id="3.40.30.10">
    <property type="entry name" value="Glutaredoxin"/>
    <property type="match status" value="1"/>
</dbReference>
<feature type="region of interest" description="Disordered" evidence="1">
    <location>
        <begin position="227"/>
        <end position="251"/>
    </location>
</feature>
<keyword evidence="2" id="KW-0812">Transmembrane</keyword>
<dbReference type="RefSeq" id="WP_223406687.1">
    <property type="nucleotide sequence ID" value="NZ_JAGSHT010000013.1"/>
</dbReference>
<evidence type="ECO:0000256" key="2">
    <source>
        <dbReference type="SAM" id="Phobius"/>
    </source>
</evidence>
<evidence type="ECO:0000313" key="4">
    <source>
        <dbReference type="EMBL" id="MBZ2197154.1"/>
    </source>
</evidence>
<gene>
    <name evidence="4" type="ORF">KCQ71_13395</name>
</gene>
<dbReference type="InterPro" id="IPR012336">
    <property type="entry name" value="Thioredoxin-like_fold"/>
</dbReference>
<evidence type="ECO:0000259" key="3">
    <source>
        <dbReference type="Pfam" id="PF13462"/>
    </source>
</evidence>
<dbReference type="Proteomes" id="UP000826651">
    <property type="component" value="Unassembled WGS sequence"/>
</dbReference>
<dbReference type="EMBL" id="JAGSHT010000013">
    <property type="protein sequence ID" value="MBZ2197154.1"/>
    <property type="molecule type" value="Genomic_DNA"/>
</dbReference>
<dbReference type="Pfam" id="PF13462">
    <property type="entry name" value="Thioredoxin_4"/>
    <property type="match status" value="1"/>
</dbReference>
<proteinExistence type="predicted"/>
<protein>
    <submittedName>
        <fullName evidence="4">Thioredoxin domain-containing protein</fullName>
    </submittedName>
</protein>